<dbReference type="CDD" id="cd09276">
    <property type="entry name" value="Rnase_HI_RT_non_LTR"/>
    <property type="match status" value="1"/>
</dbReference>
<accession>A0AAJ4XQE9</accession>
<dbReference type="InterPro" id="IPR012337">
    <property type="entry name" value="RNaseH-like_sf"/>
</dbReference>
<dbReference type="PROSITE" id="PS50238">
    <property type="entry name" value="RHOGAP"/>
    <property type="match status" value="1"/>
</dbReference>
<dbReference type="GO" id="GO:0005096">
    <property type="term" value="F:GTPase activator activity"/>
    <property type="evidence" value="ECO:0007669"/>
    <property type="project" value="TreeGrafter"/>
</dbReference>
<evidence type="ECO:0008006" key="7">
    <source>
        <dbReference type="Google" id="ProtNLM"/>
    </source>
</evidence>
<name>A0AAJ4XQE9_9BASI</name>
<feature type="region of interest" description="Disordered" evidence="2">
    <location>
        <begin position="667"/>
        <end position="691"/>
    </location>
</feature>
<dbReference type="Pfam" id="PF13456">
    <property type="entry name" value="RVT_3"/>
    <property type="match status" value="1"/>
</dbReference>
<dbReference type="InterPro" id="IPR002156">
    <property type="entry name" value="RNaseH_domain"/>
</dbReference>
<dbReference type="PROSITE" id="PS50879">
    <property type="entry name" value="RNASE_H_1"/>
    <property type="match status" value="1"/>
</dbReference>
<feature type="domain" description="Rho-GAP" evidence="3">
    <location>
        <begin position="563"/>
        <end position="794"/>
    </location>
</feature>
<feature type="compositionally biased region" description="Low complexity" evidence="2">
    <location>
        <begin position="681"/>
        <end position="690"/>
    </location>
</feature>
<evidence type="ECO:0000256" key="1">
    <source>
        <dbReference type="SAM" id="Coils"/>
    </source>
</evidence>
<evidence type="ECO:0000313" key="6">
    <source>
        <dbReference type="Proteomes" id="UP001294444"/>
    </source>
</evidence>
<dbReference type="Proteomes" id="UP001294444">
    <property type="component" value="Unassembled WGS sequence"/>
</dbReference>
<feature type="compositionally biased region" description="Polar residues" evidence="2">
    <location>
        <begin position="670"/>
        <end position="680"/>
    </location>
</feature>
<feature type="compositionally biased region" description="Polar residues" evidence="2">
    <location>
        <begin position="839"/>
        <end position="848"/>
    </location>
</feature>
<organism evidence="5 6">
    <name type="scientific">Melanopsichium pennsylvanicum</name>
    <dbReference type="NCBI Taxonomy" id="63383"/>
    <lineage>
        <taxon>Eukaryota</taxon>
        <taxon>Fungi</taxon>
        <taxon>Dikarya</taxon>
        <taxon>Basidiomycota</taxon>
        <taxon>Ustilaginomycotina</taxon>
        <taxon>Ustilaginomycetes</taxon>
        <taxon>Ustilaginales</taxon>
        <taxon>Ustilaginaceae</taxon>
        <taxon>Melanopsichium</taxon>
    </lineage>
</organism>
<feature type="compositionally biased region" description="Polar residues" evidence="2">
    <location>
        <begin position="921"/>
        <end position="935"/>
    </location>
</feature>
<feature type="region of interest" description="Disordered" evidence="2">
    <location>
        <begin position="215"/>
        <end position="295"/>
    </location>
</feature>
<dbReference type="EMBL" id="OAPG01000016">
    <property type="protein sequence ID" value="SNX86870.1"/>
    <property type="molecule type" value="Genomic_DNA"/>
</dbReference>
<evidence type="ECO:0000259" key="4">
    <source>
        <dbReference type="PROSITE" id="PS50879"/>
    </source>
</evidence>
<evidence type="ECO:0000259" key="3">
    <source>
        <dbReference type="PROSITE" id="PS50238"/>
    </source>
</evidence>
<evidence type="ECO:0000313" key="5">
    <source>
        <dbReference type="EMBL" id="SNX86870.1"/>
    </source>
</evidence>
<feature type="compositionally biased region" description="Polar residues" evidence="2">
    <location>
        <begin position="261"/>
        <end position="275"/>
    </location>
</feature>
<feature type="coiled-coil region" evidence="1">
    <location>
        <begin position="158"/>
        <end position="192"/>
    </location>
</feature>
<dbReference type="SMART" id="SM00324">
    <property type="entry name" value="RhoGAP"/>
    <property type="match status" value="1"/>
</dbReference>
<feature type="compositionally biased region" description="Low complexity" evidence="2">
    <location>
        <begin position="947"/>
        <end position="965"/>
    </location>
</feature>
<dbReference type="SUPFAM" id="SSF103657">
    <property type="entry name" value="BAR/IMD domain-like"/>
    <property type="match status" value="1"/>
</dbReference>
<comment type="caution">
    <text evidence="5">The sequence shown here is derived from an EMBL/GenBank/DDBJ whole genome shotgun (WGS) entry which is preliminary data.</text>
</comment>
<feature type="domain" description="RNase H type-1" evidence="4">
    <location>
        <begin position="1404"/>
        <end position="1535"/>
    </location>
</feature>
<feature type="coiled-coil region" evidence="1">
    <location>
        <begin position="343"/>
        <end position="370"/>
    </location>
</feature>
<dbReference type="InterPro" id="IPR000198">
    <property type="entry name" value="RhoGAP_dom"/>
</dbReference>
<reference evidence="5" key="1">
    <citation type="submission" date="2023-10" db="EMBL/GenBank/DDBJ databases">
        <authorList>
            <person name="Guldener U."/>
        </authorList>
    </citation>
    <scope>NUCLEOTIDE SEQUENCE</scope>
    <source>
        <strain evidence="5">Mp4</strain>
    </source>
</reference>
<dbReference type="GO" id="GO:0007010">
    <property type="term" value="P:cytoskeleton organization"/>
    <property type="evidence" value="ECO:0007669"/>
    <property type="project" value="TreeGrafter"/>
</dbReference>
<evidence type="ECO:0000256" key="2">
    <source>
        <dbReference type="SAM" id="MobiDB-lite"/>
    </source>
</evidence>
<dbReference type="InterPro" id="IPR036397">
    <property type="entry name" value="RNaseH_sf"/>
</dbReference>
<feature type="compositionally biased region" description="Low complexity" evidence="2">
    <location>
        <begin position="1012"/>
        <end position="1034"/>
    </location>
</feature>
<feature type="compositionally biased region" description="Polar residues" evidence="2">
    <location>
        <begin position="811"/>
        <end position="822"/>
    </location>
</feature>
<feature type="region of interest" description="Disordered" evidence="2">
    <location>
        <begin position="806"/>
        <end position="1064"/>
    </location>
</feature>
<feature type="compositionally biased region" description="Basic and acidic residues" evidence="2">
    <location>
        <begin position="858"/>
        <end position="868"/>
    </location>
</feature>
<proteinExistence type="predicted"/>
<protein>
    <recommendedName>
        <fullName evidence="7">RNase H type-1 domain-containing protein</fullName>
    </recommendedName>
</protein>
<sequence>MSTPSSLTVVYPPSFQNSFWSYPSYRPGAHSLYAKLQAGLDENQSILTFVAHRAELEYSHAEALATPHTPPSFAAPLFKQAAGILSEVIDASSSASRGFAANTSATSRAFRMIQAETNTTHANAHGKVARHLEKSILEPFGKWAADHRDRITQSWEHVDATLARFERQKAEVDKLKHNYENKCRAADEAEDDARFAPIDETDAASPAHLIASESMLKPPAGSVLQRRSVSADSSETYGSPQEDEADPDKVKRRETIRKQFGFTQRATSATHSIPASKSEFAGVKLPPLPTETEGEAMDQVSLNNGSSLKRSGTISALVSSAVQKMPAPLKAAVGGVVSAEPRHARLRRDADNAEKLYEEAVRNLDRTRCHVEEVLFEHYGLTQRWEADRIRAVQSVLASFNQALHTQIPILHQSSTRSFKMQEGLDPSLELRALIRQARTGPFHPAIERFQPYYHDEISLGRNAGPQDVANGWLIKNGGFGLDLSFVERLEYLERLEHQHSGTVDKVASSSQLATLPPVVVALLSALDRAYADHERWAVLAKALIGPIETTDEASQSAEPDAAVIDQEKRKVWILEVPLSITHRLRDALIAHLNPSSADLIYGPGKADAADGNPIPDKLLDSYDAPILAACVKLWMLELEHSLITEDLWDQIDSIYRAAAGQEHEALAATTPTQPSTKEGQSTASAQAATLAKRPEISEEIKEKIRAGVLEDLRVVLYKLPRIHLACLDAVFSHLRNLTASTKGKEPDTVYANKLGLALGRALLRPRRESQYTVTSQIGTLVTVDLLSHYNEIFPELVEKKKKEAASAVSTSPSKAGWTNGQRPMPIRKRTKPVDQRISRSSIGSDLQQGAKILMEQMDERERSKVEQHTTPSVPSVPSEHSEKVQPALPVSIITSTDPNIESAKRRDNISAPTPLHDRLLSSQSTSQEAETVSVASDIAEAKAEAEAAATADAQMQQQQQQESEVQGKSDDKPLSNVARLSRQFNSGNLGSNSSSGAGGPSKRVSLGGVRGPRPAGARSAGMSGHYSSSSVASSGGGGSSSEDRRDENESGSKEAGIPPQVTKWATSFMTGRTTRLSIGGTLSDPLQVPVGLPQGSPVSQLLWLFYSAALVSILPGRRGQSLSIGWVDDWNLAVSAPDNATLQSRLREAGQAAATWATAHGAKFDAAKTQVLYLSNAHTAAPDIPVGDLRATAQPQAKILGVVFQSNGRWERHVNSTMAKATRALQALMQWGKRTWGFGYHALRLIYLGGVVPILDYAAPVFVTGRVSTSSTVGTGYQKIQRMAAMHITGAFRTTSNAALDFEASLLPVPLQLHLVRAWALLRLLMLPASHPATALLERAQRVPPTRTLGPINSLLLDFPEYSTAGLIRRLPPPPPWKQPPCIQVAASKEEALGCYEWISTTSSPSHHIFTDGSKLDGKVGAGVVVKDALLATLSSSCHRLDDDKTVFAAEISAIVQAVNMATSLGITGALQIWSDSRAAVLAVGSQRATEPHIRHLQDQLRAAQFCTTIHWIPGHVGIPGNEEADLMAKAGTLLDQPRERGPNPASLFRRTLTDTLVQWQLLWERKGNRKHRAINTVLPLATEKLHATLTRAQTSLLVQLRTQHIGLRPYLFWRKVPNVDNPLCETCGVPETVLHIMIICPRYSTARASVKAALGSRCAQSLRHLLNDRKAIPLALRLAQLRFPLYRAEL</sequence>
<gene>
    <name evidence="5" type="ORF">MEPE_05579</name>
</gene>
<dbReference type="GO" id="GO:0004523">
    <property type="term" value="F:RNA-DNA hybrid ribonuclease activity"/>
    <property type="evidence" value="ECO:0007669"/>
    <property type="project" value="InterPro"/>
</dbReference>
<dbReference type="InterPro" id="IPR027267">
    <property type="entry name" value="AH/BAR_dom_sf"/>
</dbReference>
<dbReference type="SUPFAM" id="SSF48350">
    <property type="entry name" value="GTPase activation domain, GAP"/>
    <property type="match status" value="1"/>
</dbReference>
<dbReference type="GO" id="GO:0005886">
    <property type="term" value="C:plasma membrane"/>
    <property type="evidence" value="ECO:0007669"/>
    <property type="project" value="TreeGrafter"/>
</dbReference>
<dbReference type="PANTHER" id="PTHR23065:SF17">
    <property type="entry name" value="RHO-GTPASE-ACTIVATING PROTEIN RGD2"/>
    <property type="match status" value="1"/>
</dbReference>
<dbReference type="Gene3D" id="1.10.555.10">
    <property type="entry name" value="Rho GTPase activation protein"/>
    <property type="match status" value="1"/>
</dbReference>
<dbReference type="Gene3D" id="1.20.1270.60">
    <property type="entry name" value="Arfaptin homology (AH) domain/BAR domain"/>
    <property type="match status" value="2"/>
</dbReference>
<dbReference type="Gene3D" id="3.30.420.10">
    <property type="entry name" value="Ribonuclease H-like superfamily/Ribonuclease H"/>
    <property type="match status" value="1"/>
</dbReference>
<dbReference type="SUPFAM" id="SSF53098">
    <property type="entry name" value="Ribonuclease H-like"/>
    <property type="match status" value="1"/>
</dbReference>
<feature type="compositionally biased region" description="Polar residues" evidence="2">
    <location>
        <begin position="225"/>
        <end position="239"/>
    </location>
</feature>
<dbReference type="GO" id="GO:0005737">
    <property type="term" value="C:cytoplasm"/>
    <property type="evidence" value="ECO:0007669"/>
    <property type="project" value="TreeGrafter"/>
</dbReference>
<dbReference type="InterPro" id="IPR008936">
    <property type="entry name" value="Rho_GTPase_activation_prot"/>
</dbReference>
<feature type="compositionally biased region" description="Low complexity" evidence="2">
    <location>
        <begin position="869"/>
        <end position="879"/>
    </location>
</feature>
<feature type="compositionally biased region" description="Basic and acidic residues" evidence="2">
    <location>
        <begin position="247"/>
        <end position="257"/>
    </location>
</feature>
<dbReference type="PANTHER" id="PTHR23065">
    <property type="entry name" value="PROLINE-SERINE-THREONINE PHOSPHATASE INTERACTING PROTEIN 1"/>
    <property type="match status" value="1"/>
</dbReference>
<keyword evidence="6" id="KW-1185">Reference proteome</keyword>
<keyword evidence="1" id="KW-0175">Coiled coil</keyword>
<dbReference type="GO" id="GO:0007264">
    <property type="term" value="P:small GTPase-mediated signal transduction"/>
    <property type="evidence" value="ECO:0007669"/>
    <property type="project" value="TreeGrafter"/>
</dbReference>
<dbReference type="GO" id="GO:0000935">
    <property type="term" value="C:division septum"/>
    <property type="evidence" value="ECO:0007669"/>
    <property type="project" value="TreeGrafter"/>
</dbReference>
<feature type="compositionally biased region" description="Low complexity" evidence="2">
    <location>
        <begin position="986"/>
        <end position="996"/>
    </location>
</feature>
<feature type="compositionally biased region" description="Basic and acidic residues" evidence="2">
    <location>
        <begin position="1042"/>
        <end position="1053"/>
    </location>
</feature>
<dbReference type="GO" id="GO:0003676">
    <property type="term" value="F:nucleic acid binding"/>
    <property type="evidence" value="ECO:0007669"/>
    <property type="project" value="InterPro"/>
</dbReference>